<comment type="similarity">
    <text evidence="2">Belongs to the polysaccharide synthase family.</text>
</comment>
<gene>
    <name evidence="8" type="ORF">JHT90_03850</name>
</gene>
<keyword evidence="4 7" id="KW-0812">Transmembrane</keyword>
<feature type="transmembrane region" description="Helical" evidence="7">
    <location>
        <begin position="172"/>
        <end position="190"/>
    </location>
</feature>
<keyword evidence="3" id="KW-1003">Cell membrane</keyword>
<evidence type="ECO:0000256" key="4">
    <source>
        <dbReference type="ARBA" id="ARBA00022692"/>
    </source>
</evidence>
<evidence type="ECO:0000313" key="8">
    <source>
        <dbReference type="EMBL" id="QQP86386.1"/>
    </source>
</evidence>
<comment type="subcellular location">
    <subcellularLocation>
        <location evidence="1">Cell membrane</location>
        <topology evidence="1">Multi-pass membrane protein</topology>
    </subcellularLocation>
</comment>
<dbReference type="KEGG" id="eaz:JHT90_03850"/>
<evidence type="ECO:0000256" key="5">
    <source>
        <dbReference type="ARBA" id="ARBA00022989"/>
    </source>
</evidence>
<keyword evidence="6 7" id="KW-0472">Membrane</keyword>
<evidence type="ECO:0000256" key="7">
    <source>
        <dbReference type="SAM" id="Phobius"/>
    </source>
</evidence>
<evidence type="ECO:0000256" key="1">
    <source>
        <dbReference type="ARBA" id="ARBA00004651"/>
    </source>
</evidence>
<feature type="transmembrane region" description="Helical" evidence="7">
    <location>
        <begin position="147"/>
        <end position="166"/>
    </location>
</feature>
<feature type="transmembrane region" description="Helical" evidence="7">
    <location>
        <begin position="354"/>
        <end position="372"/>
    </location>
</feature>
<dbReference type="RefSeq" id="WP_201094352.1">
    <property type="nucleotide sequence ID" value="NZ_CP067393.1"/>
</dbReference>
<keyword evidence="5 7" id="KW-1133">Transmembrane helix</keyword>
<feature type="transmembrane region" description="Helical" evidence="7">
    <location>
        <begin position="254"/>
        <end position="274"/>
    </location>
</feature>
<name>A0A974NGU8_9GAMM</name>
<proteinExistence type="inferred from homology"/>
<evidence type="ECO:0000256" key="3">
    <source>
        <dbReference type="ARBA" id="ARBA00022475"/>
    </source>
</evidence>
<sequence>MVNTKKIKKATIWSSIETLLSTVLSIFSILFLARVLAPNDYGQIATAQFIVGLLQIILSLGLNEAIIQRKLLVKKDIQTIWTGSIFLSILCCLMCIIIGVYFSFINNKILSYILYFEAVNSFLFMLSIVPTALLIRDLEMKVFAHRAIISRIVFFIVAIPLAFSNFGLWSIVYANLVQTCIATLLILYASKHLIPRKFFFNKKRFIAITKFGFFVMVENVLWSVVSKVFGLLIAVFHGSAALGFYNMGTKLTDIILNILNTSIIRIALPIFSSIQHDKSKLLYAFQASTYYFNLISLPAFFGMALTSNYWVPVILGEKWIAITPIVQIIAVMYGIMYSRIFVGVAIKALGRSKDFLFLSLTSAIITVCAVFFTRNSELYITLLALAIPRILITYPLGMYLIKKICGFSFLSQIKPIIFPFIVNMFCLLYTSQPTHLS</sequence>
<dbReference type="InterPro" id="IPR050833">
    <property type="entry name" value="Poly_Biosynth_Transport"/>
</dbReference>
<feature type="transmembrane region" description="Helical" evidence="7">
    <location>
        <begin position="79"/>
        <end position="103"/>
    </location>
</feature>
<dbReference type="PANTHER" id="PTHR30250:SF10">
    <property type="entry name" value="LIPOPOLYSACCHARIDE BIOSYNTHESIS PROTEIN WZXC"/>
    <property type="match status" value="1"/>
</dbReference>
<organism evidence="8 9">
    <name type="scientific">Entomomonas asaccharolytica</name>
    <dbReference type="NCBI Taxonomy" id="2785331"/>
    <lineage>
        <taxon>Bacteria</taxon>
        <taxon>Pseudomonadati</taxon>
        <taxon>Pseudomonadota</taxon>
        <taxon>Gammaproteobacteria</taxon>
        <taxon>Pseudomonadales</taxon>
        <taxon>Pseudomonadaceae</taxon>
        <taxon>Entomomonas</taxon>
    </lineage>
</organism>
<dbReference type="GO" id="GO:0005886">
    <property type="term" value="C:plasma membrane"/>
    <property type="evidence" value="ECO:0007669"/>
    <property type="project" value="UniProtKB-SubCell"/>
</dbReference>
<feature type="transmembrane region" description="Helical" evidence="7">
    <location>
        <begin position="211"/>
        <end position="234"/>
    </location>
</feature>
<reference evidence="8 9" key="1">
    <citation type="submission" date="2021-01" db="EMBL/GenBank/DDBJ databases">
        <title>Entomomonas sp. F2A isolated from a house cricket (Acheta domesticus).</title>
        <authorList>
            <person name="Spergser J."/>
            <person name="Busse H.-J."/>
        </authorList>
    </citation>
    <scope>NUCLEOTIDE SEQUENCE [LARGE SCALE GENOMIC DNA]</scope>
    <source>
        <strain evidence="8 9">F2A</strain>
    </source>
</reference>
<protein>
    <submittedName>
        <fullName evidence="8">Oligosaccharide flippase family protein</fullName>
    </submittedName>
</protein>
<evidence type="ECO:0000256" key="2">
    <source>
        <dbReference type="ARBA" id="ARBA00007430"/>
    </source>
</evidence>
<feature type="transmembrane region" description="Helical" evidence="7">
    <location>
        <begin position="413"/>
        <end position="431"/>
    </location>
</feature>
<dbReference type="Proteomes" id="UP000595278">
    <property type="component" value="Chromosome"/>
</dbReference>
<dbReference type="AlphaFoldDB" id="A0A974NGU8"/>
<feature type="transmembrane region" description="Helical" evidence="7">
    <location>
        <begin position="321"/>
        <end position="342"/>
    </location>
</feature>
<evidence type="ECO:0000256" key="6">
    <source>
        <dbReference type="ARBA" id="ARBA00023136"/>
    </source>
</evidence>
<evidence type="ECO:0000313" key="9">
    <source>
        <dbReference type="Proteomes" id="UP000595278"/>
    </source>
</evidence>
<dbReference type="PANTHER" id="PTHR30250">
    <property type="entry name" value="PST FAMILY PREDICTED COLANIC ACID TRANSPORTER"/>
    <property type="match status" value="1"/>
</dbReference>
<feature type="transmembrane region" description="Helical" evidence="7">
    <location>
        <begin position="109"/>
        <end position="135"/>
    </location>
</feature>
<dbReference type="EMBL" id="CP067393">
    <property type="protein sequence ID" value="QQP86386.1"/>
    <property type="molecule type" value="Genomic_DNA"/>
</dbReference>
<feature type="transmembrane region" description="Helical" evidence="7">
    <location>
        <begin position="12"/>
        <end position="33"/>
    </location>
</feature>
<keyword evidence="9" id="KW-1185">Reference proteome</keyword>
<feature type="transmembrane region" description="Helical" evidence="7">
    <location>
        <begin position="45"/>
        <end position="67"/>
    </location>
</feature>
<feature type="transmembrane region" description="Helical" evidence="7">
    <location>
        <begin position="378"/>
        <end position="401"/>
    </location>
</feature>
<dbReference type="Pfam" id="PF13440">
    <property type="entry name" value="Polysacc_synt_3"/>
    <property type="match status" value="1"/>
</dbReference>
<accession>A0A974NGU8</accession>
<feature type="transmembrane region" description="Helical" evidence="7">
    <location>
        <begin position="281"/>
        <end position="301"/>
    </location>
</feature>